<proteinExistence type="predicted"/>
<dbReference type="InterPro" id="IPR005302">
    <property type="entry name" value="MoCF_Sase_C"/>
</dbReference>
<protein>
    <recommendedName>
        <fullName evidence="1">MOSC domain-containing protein</fullName>
    </recommendedName>
</protein>
<dbReference type="PROSITE" id="PS51340">
    <property type="entry name" value="MOSC"/>
    <property type="match status" value="1"/>
</dbReference>
<dbReference type="STRING" id="1182544.W9X2G3"/>
<dbReference type="InterPro" id="IPR005303">
    <property type="entry name" value="MOCOS_middle"/>
</dbReference>
<dbReference type="GO" id="GO:0030151">
    <property type="term" value="F:molybdenum ion binding"/>
    <property type="evidence" value="ECO:0007669"/>
    <property type="project" value="InterPro"/>
</dbReference>
<evidence type="ECO:0000259" key="1">
    <source>
        <dbReference type="PROSITE" id="PS51340"/>
    </source>
</evidence>
<organism evidence="2 3">
    <name type="scientific">Cladophialophora yegresii CBS 114405</name>
    <dbReference type="NCBI Taxonomy" id="1182544"/>
    <lineage>
        <taxon>Eukaryota</taxon>
        <taxon>Fungi</taxon>
        <taxon>Dikarya</taxon>
        <taxon>Ascomycota</taxon>
        <taxon>Pezizomycotina</taxon>
        <taxon>Eurotiomycetes</taxon>
        <taxon>Chaetothyriomycetidae</taxon>
        <taxon>Chaetothyriales</taxon>
        <taxon>Herpotrichiellaceae</taxon>
        <taxon>Cladophialophora</taxon>
    </lineage>
</organism>
<dbReference type="OrthoDB" id="17255at2759"/>
<dbReference type="Proteomes" id="UP000019473">
    <property type="component" value="Unassembled WGS sequence"/>
</dbReference>
<dbReference type="EMBL" id="AMGW01000001">
    <property type="protein sequence ID" value="EXJ64684.1"/>
    <property type="molecule type" value="Genomic_DNA"/>
</dbReference>
<dbReference type="SUPFAM" id="SSF141673">
    <property type="entry name" value="MOSC N-terminal domain-like"/>
    <property type="match status" value="1"/>
</dbReference>
<dbReference type="VEuPathDB" id="FungiDB:A1O7_01022"/>
<dbReference type="GeneID" id="19175636"/>
<gene>
    <name evidence="2" type="ORF">A1O7_01022</name>
</gene>
<evidence type="ECO:0000313" key="2">
    <source>
        <dbReference type="EMBL" id="EXJ64684.1"/>
    </source>
</evidence>
<feature type="domain" description="MOSC" evidence="1">
    <location>
        <begin position="137"/>
        <end position="330"/>
    </location>
</feature>
<accession>W9X2G3</accession>
<name>W9X2G3_9EURO</name>
<dbReference type="GO" id="GO:0030170">
    <property type="term" value="F:pyridoxal phosphate binding"/>
    <property type="evidence" value="ECO:0007669"/>
    <property type="project" value="InterPro"/>
</dbReference>
<evidence type="ECO:0000313" key="3">
    <source>
        <dbReference type="Proteomes" id="UP000019473"/>
    </source>
</evidence>
<dbReference type="RefSeq" id="XP_007753251.1">
    <property type="nucleotide sequence ID" value="XM_007755061.1"/>
</dbReference>
<dbReference type="GO" id="GO:0003824">
    <property type="term" value="F:catalytic activity"/>
    <property type="evidence" value="ECO:0007669"/>
    <property type="project" value="InterPro"/>
</dbReference>
<dbReference type="eggNOG" id="KOG2362">
    <property type="taxonomic scope" value="Eukaryota"/>
</dbReference>
<dbReference type="Pfam" id="PF03476">
    <property type="entry name" value="MOSC_N"/>
    <property type="match status" value="1"/>
</dbReference>
<dbReference type="Pfam" id="PF03473">
    <property type="entry name" value="MOSC"/>
    <property type="match status" value="1"/>
</dbReference>
<comment type="caution">
    <text evidence="2">The sequence shown here is derived from an EMBL/GenBank/DDBJ whole genome shotgun (WGS) entry which is preliminary data.</text>
</comment>
<reference evidence="2 3" key="1">
    <citation type="submission" date="2013-03" db="EMBL/GenBank/DDBJ databases">
        <title>The Genome Sequence of Cladophialophora yegresii CBS 114405.</title>
        <authorList>
            <consortium name="The Broad Institute Genomics Platform"/>
            <person name="Cuomo C."/>
            <person name="de Hoog S."/>
            <person name="Gorbushina A."/>
            <person name="Walker B."/>
            <person name="Young S.K."/>
            <person name="Zeng Q."/>
            <person name="Gargeya S."/>
            <person name="Fitzgerald M."/>
            <person name="Haas B."/>
            <person name="Abouelleil A."/>
            <person name="Allen A.W."/>
            <person name="Alvarado L."/>
            <person name="Arachchi H.M."/>
            <person name="Berlin A.M."/>
            <person name="Chapman S.B."/>
            <person name="Gainer-Dewar J."/>
            <person name="Goldberg J."/>
            <person name="Griggs A."/>
            <person name="Gujja S."/>
            <person name="Hansen M."/>
            <person name="Howarth C."/>
            <person name="Imamovic A."/>
            <person name="Ireland A."/>
            <person name="Larimer J."/>
            <person name="McCowan C."/>
            <person name="Murphy C."/>
            <person name="Pearson M."/>
            <person name="Poon T.W."/>
            <person name="Priest M."/>
            <person name="Roberts A."/>
            <person name="Saif S."/>
            <person name="Shea T."/>
            <person name="Sisk P."/>
            <person name="Sykes S."/>
            <person name="Wortman J."/>
            <person name="Nusbaum C."/>
            <person name="Birren B."/>
        </authorList>
    </citation>
    <scope>NUCLEOTIDE SEQUENCE [LARGE SCALE GENOMIC DNA]</scope>
    <source>
        <strain evidence="2 3">CBS 114405</strain>
    </source>
</reference>
<sequence>MTRTGLKHDRSFILIKDIEAHPSEHLTIKTLSKLCLFQPSIDSRPTSGPSPILRVTHTLSGSEIEFPLTPVPQALRDAREFTMEIFGTRATGLDLGDDIAAWFSKHLEQKARLLYIGGGGDDGAGTREIVAPQLIPRKPRQQTGILSWLRATEGDQDELHTHKIQFADAAPLLITTVSSEEDAKSRIPIDADAGEGDEASDDDVITRFRSNIHIDNAGQHISDDEKEMHSQSAPYAEEQWKTLHIMDIACEENPTVPIRLDLVFSTVRCQSLNVDFRTGGLVTPERQLFKLLAKDRRVNPSFPYRPCFGRYAFAEPFSRKIRVGDRVEVVEWIEK</sequence>
<dbReference type="HOGENOM" id="CLU_028286_3_1_1"/>
<keyword evidence="3" id="KW-1185">Reference proteome</keyword>
<dbReference type="AlphaFoldDB" id="W9X2G3"/>